<dbReference type="InterPro" id="IPR052346">
    <property type="entry name" value="O-mannosyl-transferase_TMTC"/>
</dbReference>
<evidence type="ECO:0000313" key="4">
    <source>
        <dbReference type="EMBL" id="MDK9557234.1"/>
    </source>
</evidence>
<keyword evidence="2" id="KW-0802">TPR repeat</keyword>
<gene>
    <name evidence="4" type="ORF">QQF73_06295</name>
</gene>
<keyword evidence="5" id="KW-1185">Reference proteome</keyword>
<reference evidence="4 5" key="1">
    <citation type="submission" date="2023-05" db="EMBL/GenBank/DDBJ databases">
        <title>Marinobacter albus sp. nov., a marine bacterium isolated from sand in a coastal intertidal zone of huludao.</title>
        <authorList>
            <person name="Deng T."/>
        </authorList>
    </citation>
    <scope>NUCLEOTIDE SEQUENCE [LARGE SCALE GENOMIC DNA]</scope>
    <source>
        <strain evidence="4 5">M216</strain>
    </source>
</reference>
<feature type="transmembrane region" description="Helical" evidence="3">
    <location>
        <begin position="149"/>
        <end position="169"/>
    </location>
</feature>
<dbReference type="Gene3D" id="1.25.40.10">
    <property type="entry name" value="Tetratricopeptide repeat domain"/>
    <property type="match status" value="1"/>
</dbReference>
<name>A0ABT7HA49_9GAMM</name>
<keyword evidence="3" id="KW-0472">Membrane</keyword>
<feature type="transmembrane region" description="Helical" evidence="3">
    <location>
        <begin position="181"/>
        <end position="214"/>
    </location>
</feature>
<keyword evidence="3" id="KW-1133">Transmembrane helix</keyword>
<dbReference type="PANTHER" id="PTHR44227:SF3">
    <property type="entry name" value="PROTEIN O-MANNOSYL-TRANSFERASE TMTC4"/>
    <property type="match status" value="1"/>
</dbReference>
<evidence type="ECO:0000256" key="3">
    <source>
        <dbReference type="SAM" id="Phobius"/>
    </source>
</evidence>
<protein>
    <recommendedName>
        <fullName evidence="6">Tetratricopeptide repeat protein</fullName>
    </recommendedName>
</protein>
<feature type="transmembrane region" description="Helical" evidence="3">
    <location>
        <begin position="226"/>
        <end position="246"/>
    </location>
</feature>
<sequence length="634" mass="70671">MNRIAVPAALFFLIGALLSINFPGASGAWILDDVGNLAGLADLSAGTLESYYTFLAGGVGSLGRPISLLTFAFQHESWPDPYSFKVVNYVIHTVNFLLVFTLLVNLARATKRDGAPKNRWTILLFLVIAFAWAASPIHQTTIQYVIQRMAMLAAFWMLIGINIWIYLLYVSRLKTAEFRLVLASALVLLCTVLAVLSKENGILLPLLCVIVFLVRPPEQCLSRPVRLLAIHAVLSPLYLLLVVLTVEYQKYFIDAYAMRDFSIAERVLTQFRILPLYAVKTLYPIGQDFYLLWDNFPVSKNLMNPVTTLLGLALVLAGGIVAVVSRKRNPLVAIGILFFLAAHVLESSVLALELYFEHRNYLPSVGLFIALAGLAEKLPQKVLPVIVGAFAVLSLIFSLVTYQEARIWGEPLKQAIRWYQTNPTSPRTHSHMASMLSAHQLYDEAGDFYAKTIDDFPESITMPLSWLELNCVSANAASVPEELLYHRARVADYNKNAVNTLSSIMEKFESGKCSRDTARKLLNVSLVLLENERFGRGKAFVDLNVVIAKIYFYAGDLGKAKQHLSDALKRNKRPDVIFAATQVAIARNEVANAQDLYETLESRCGESLEPQCVSLKPGMERLERKLNEMGDTTQ</sequence>
<evidence type="ECO:0000313" key="5">
    <source>
        <dbReference type="Proteomes" id="UP001223547"/>
    </source>
</evidence>
<evidence type="ECO:0000256" key="2">
    <source>
        <dbReference type="ARBA" id="ARBA00022803"/>
    </source>
</evidence>
<keyword evidence="1" id="KW-0677">Repeat</keyword>
<dbReference type="SUPFAM" id="SSF48452">
    <property type="entry name" value="TPR-like"/>
    <property type="match status" value="1"/>
</dbReference>
<dbReference type="Proteomes" id="UP001223547">
    <property type="component" value="Unassembled WGS sequence"/>
</dbReference>
<evidence type="ECO:0008006" key="6">
    <source>
        <dbReference type="Google" id="ProtNLM"/>
    </source>
</evidence>
<dbReference type="InterPro" id="IPR011990">
    <property type="entry name" value="TPR-like_helical_dom_sf"/>
</dbReference>
<feature type="transmembrane region" description="Helical" evidence="3">
    <location>
        <begin position="86"/>
        <end position="107"/>
    </location>
</feature>
<organism evidence="4 5">
    <name type="scientific">Marinobacter albus</name>
    <dbReference type="NCBI Taxonomy" id="3030833"/>
    <lineage>
        <taxon>Bacteria</taxon>
        <taxon>Pseudomonadati</taxon>
        <taxon>Pseudomonadota</taxon>
        <taxon>Gammaproteobacteria</taxon>
        <taxon>Pseudomonadales</taxon>
        <taxon>Marinobacteraceae</taxon>
        <taxon>Marinobacter</taxon>
    </lineage>
</organism>
<feature type="transmembrane region" description="Helical" evidence="3">
    <location>
        <begin position="382"/>
        <end position="402"/>
    </location>
</feature>
<feature type="transmembrane region" description="Helical" evidence="3">
    <location>
        <begin position="302"/>
        <end position="324"/>
    </location>
</feature>
<feature type="transmembrane region" description="Helical" evidence="3">
    <location>
        <begin position="331"/>
        <end position="352"/>
    </location>
</feature>
<comment type="caution">
    <text evidence="4">The sequence shown here is derived from an EMBL/GenBank/DDBJ whole genome shotgun (WGS) entry which is preliminary data.</text>
</comment>
<feature type="transmembrane region" description="Helical" evidence="3">
    <location>
        <begin position="119"/>
        <end position="137"/>
    </location>
</feature>
<proteinExistence type="predicted"/>
<dbReference type="RefSeq" id="WP_285367634.1">
    <property type="nucleotide sequence ID" value="NZ_JASSQD010000001.1"/>
</dbReference>
<dbReference type="EMBL" id="JASSQD010000001">
    <property type="protein sequence ID" value="MDK9557234.1"/>
    <property type="molecule type" value="Genomic_DNA"/>
</dbReference>
<evidence type="ECO:0000256" key="1">
    <source>
        <dbReference type="ARBA" id="ARBA00022737"/>
    </source>
</evidence>
<dbReference type="PANTHER" id="PTHR44227">
    <property type="match status" value="1"/>
</dbReference>
<keyword evidence="3" id="KW-0812">Transmembrane</keyword>
<accession>A0ABT7HA49</accession>